<proteinExistence type="inferred from homology"/>
<dbReference type="SUPFAM" id="SSF144083">
    <property type="entry name" value="Magnesium transport protein CorA, transmembrane region"/>
    <property type="match status" value="1"/>
</dbReference>
<comment type="function">
    <text evidence="6">Magnesium transporter that may mediate the influx of magnesium.</text>
</comment>
<keyword evidence="6" id="KW-0813">Transport</keyword>
<keyword evidence="4 6" id="KW-1133">Transmembrane helix</keyword>
<feature type="region of interest" description="Disordered" evidence="8">
    <location>
        <begin position="248"/>
        <end position="278"/>
    </location>
</feature>
<keyword evidence="6" id="KW-0460">Magnesium</keyword>
<dbReference type="AlphaFoldDB" id="A0AAW1QWP3"/>
<keyword evidence="5 6" id="KW-0472">Membrane</keyword>
<evidence type="ECO:0000256" key="5">
    <source>
        <dbReference type="ARBA" id="ARBA00023136"/>
    </source>
</evidence>
<dbReference type="PANTHER" id="PTHR13890:SF31">
    <property type="entry name" value="MAGNESIUM TRANSPORTER MRS2-2-RELATED"/>
    <property type="match status" value="1"/>
</dbReference>
<dbReference type="Gene3D" id="1.20.58.340">
    <property type="entry name" value="Magnesium transport protein CorA, transmembrane region"/>
    <property type="match status" value="2"/>
</dbReference>
<dbReference type="InterPro" id="IPR039204">
    <property type="entry name" value="MRS2-like"/>
</dbReference>
<dbReference type="Gene3D" id="2.40.128.330">
    <property type="match status" value="1"/>
</dbReference>
<keyword evidence="7" id="KW-0175">Coiled coil</keyword>
<feature type="transmembrane region" description="Helical" evidence="6">
    <location>
        <begin position="391"/>
        <end position="417"/>
    </location>
</feature>
<evidence type="ECO:0000256" key="6">
    <source>
        <dbReference type="RuleBase" id="RU366041"/>
    </source>
</evidence>
<dbReference type="EMBL" id="JALJOU010000069">
    <property type="protein sequence ID" value="KAK9825912.1"/>
    <property type="molecule type" value="Genomic_DNA"/>
</dbReference>
<comment type="similarity">
    <text evidence="2 6">Belongs to the CorA metal ion transporter (MIT) (TC 1.A.35.5) family.</text>
</comment>
<feature type="transmembrane region" description="Helical" evidence="6">
    <location>
        <begin position="429"/>
        <end position="453"/>
    </location>
</feature>
<dbReference type="InterPro" id="IPR002523">
    <property type="entry name" value="MgTranspt_CorA/ZnTranspt_ZntB"/>
</dbReference>
<dbReference type="Pfam" id="PF01544">
    <property type="entry name" value="CorA"/>
    <property type="match status" value="1"/>
</dbReference>
<evidence type="ECO:0000256" key="7">
    <source>
        <dbReference type="SAM" id="Coils"/>
    </source>
</evidence>
<evidence type="ECO:0000256" key="3">
    <source>
        <dbReference type="ARBA" id="ARBA00022692"/>
    </source>
</evidence>
<feature type="coiled-coil region" evidence="7">
    <location>
        <begin position="196"/>
        <end position="223"/>
    </location>
</feature>
<dbReference type="InterPro" id="IPR045863">
    <property type="entry name" value="CorA_TM1_TM2"/>
</dbReference>
<organism evidence="9 10">
    <name type="scientific">Elliptochloris bilobata</name>
    <dbReference type="NCBI Taxonomy" id="381761"/>
    <lineage>
        <taxon>Eukaryota</taxon>
        <taxon>Viridiplantae</taxon>
        <taxon>Chlorophyta</taxon>
        <taxon>core chlorophytes</taxon>
        <taxon>Trebouxiophyceae</taxon>
        <taxon>Trebouxiophyceae incertae sedis</taxon>
        <taxon>Elliptochloris clade</taxon>
        <taxon>Elliptochloris</taxon>
    </lineage>
</organism>
<dbReference type="CDD" id="cd12823">
    <property type="entry name" value="Mrs2_Mfm1p-like"/>
    <property type="match status" value="1"/>
</dbReference>
<sequence>MDGTRRAEAKAAHFVVPAGPRECVRVDRHGNIEFLTIEKAKLAHELDLPHRDLRYIDPLVPLPFPSAILIREKAICVSLEHIRMVVGTDEVYVLSVPDEMLGVPDEGWVFPTATHPLILDLANHVAPGKVDSRQEVTRGARLEGDHGLPFELRAVEVALNGAIQELTWEMMELDAEAEPALQQLVKRISRDKLETVREVKTSLTRLTTRVERIRKELEEILDDDSDMSDMYLSRRAVERSAQALDAETLRNDLAPGGDGFPADDSAPGGEARPLPPEAGQMEPLLTLLQEPSRQSSGASQPPTDAWGGAYPPGGPEARAHSEGTMKVPPGMSARSVGALVDPHSIEACENLLENYFMQAEFLLSRLNQMKERIDDVEDLLNLELDQRRNELVALDMVMTILTMGFAFVAMIAGIFGMNLGPLPIQDDNIHFYVVVIASGFIGFMLCATALAYAQKKRLLTFIPQAV</sequence>
<dbReference type="GO" id="GO:0016020">
    <property type="term" value="C:membrane"/>
    <property type="evidence" value="ECO:0007669"/>
    <property type="project" value="UniProtKB-SubCell"/>
</dbReference>
<dbReference type="PANTHER" id="PTHR13890">
    <property type="entry name" value="RNA SPLICING PROTEIN MRS2, MITOCHONDRIAL"/>
    <property type="match status" value="1"/>
</dbReference>
<evidence type="ECO:0000256" key="2">
    <source>
        <dbReference type="ARBA" id="ARBA00007535"/>
    </source>
</evidence>
<feature type="compositionally biased region" description="Polar residues" evidence="8">
    <location>
        <begin position="291"/>
        <end position="302"/>
    </location>
</feature>
<evidence type="ECO:0000256" key="1">
    <source>
        <dbReference type="ARBA" id="ARBA00004141"/>
    </source>
</evidence>
<evidence type="ECO:0000313" key="10">
    <source>
        <dbReference type="Proteomes" id="UP001445335"/>
    </source>
</evidence>
<protein>
    <recommendedName>
        <fullName evidence="6">Magnesium transporter</fullName>
    </recommendedName>
</protein>
<gene>
    <name evidence="9" type="ORF">WJX81_005713</name>
</gene>
<reference evidence="9 10" key="1">
    <citation type="journal article" date="2024" name="Nat. Commun.">
        <title>Phylogenomics reveals the evolutionary origins of lichenization in chlorophyte algae.</title>
        <authorList>
            <person name="Puginier C."/>
            <person name="Libourel C."/>
            <person name="Otte J."/>
            <person name="Skaloud P."/>
            <person name="Haon M."/>
            <person name="Grisel S."/>
            <person name="Petersen M."/>
            <person name="Berrin J.G."/>
            <person name="Delaux P.M."/>
            <person name="Dal Grande F."/>
            <person name="Keller J."/>
        </authorList>
    </citation>
    <scope>NUCLEOTIDE SEQUENCE [LARGE SCALE GENOMIC DNA]</scope>
    <source>
        <strain evidence="9 10">SAG 245.80</strain>
    </source>
</reference>
<evidence type="ECO:0000313" key="9">
    <source>
        <dbReference type="EMBL" id="KAK9825912.1"/>
    </source>
</evidence>
<feature type="coiled-coil region" evidence="7">
    <location>
        <begin position="352"/>
        <end position="386"/>
    </location>
</feature>
<comment type="subcellular location">
    <subcellularLocation>
        <location evidence="1 6">Membrane</location>
        <topology evidence="1 6">Multi-pass membrane protein</topology>
    </subcellularLocation>
</comment>
<accession>A0AAW1QWP3</accession>
<name>A0AAW1QWP3_9CHLO</name>
<dbReference type="GO" id="GO:0015095">
    <property type="term" value="F:magnesium ion transmembrane transporter activity"/>
    <property type="evidence" value="ECO:0007669"/>
    <property type="project" value="TreeGrafter"/>
</dbReference>
<keyword evidence="6" id="KW-0406">Ion transport</keyword>
<dbReference type="Pfam" id="PF22099">
    <property type="entry name" value="MRS2-like"/>
    <property type="match status" value="1"/>
</dbReference>
<keyword evidence="10" id="KW-1185">Reference proteome</keyword>
<comment type="caution">
    <text evidence="9">The sequence shown here is derived from an EMBL/GenBank/DDBJ whole genome shotgun (WGS) entry which is preliminary data.</text>
</comment>
<feature type="region of interest" description="Disordered" evidence="8">
    <location>
        <begin position="291"/>
        <end position="330"/>
    </location>
</feature>
<dbReference type="Proteomes" id="UP001445335">
    <property type="component" value="Unassembled WGS sequence"/>
</dbReference>
<evidence type="ECO:0000256" key="4">
    <source>
        <dbReference type="ARBA" id="ARBA00022989"/>
    </source>
</evidence>
<evidence type="ECO:0000256" key="8">
    <source>
        <dbReference type="SAM" id="MobiDB-lite"/>
    </source>
</evidence>
<keyword evidence="3 6" id="KW-0812">Transmembrane</keyword>